<gene>
    <name evidence="5" type="ORF">H2021_00850</name>
</gene>
<dbReference type="Proteomes" id="UP000585327">
    <property type="component" value="Unassembled WGS sequence"/>
</dbReference>
<dbReference type="Pfam" id="PF02630">
    <property type="entry name" value="SCO1-SenC"/>
    <property type="match status" value="1"/>
</dbReference>
<dbReference type="AlphaFoldDB" id="A0A838YME4"/>
<feature type="binding site" evidence="2">
    <location>
        <position position="178"/>
    </location>
    <ligand>
        <name>Cu cation</name>
        <dbReference type="ChEBI" id="CHEBI:23378"/>
    </ligand>
</feature>
<evidence type="ECO:0000313" key="6">
    <source>
        <dbReference type="Proteomes" id="UP000585327"/>
    </source>
</evidence>
<keyword evidence="4" id="KW-0812">Transmembrane</keyword>
<keyword evidence="4" id="KW-1133">Transmembrane helix</keyword>
<keyword evidence="2" id="KW-0479">Metal-binding</keyword>
<dbReference type="Gene3D" id="3.40.30.10">
    <property type="entry name" value="Glutaredoxin"/>
    <property type="match status" value="1"/>
</dbReference>
<evidence type="ECO:0000256" key="1">
    <source>
        <dbReference type="ARBA" id="ARBA00010996"/>
    </source>
</evidence>
<dbReference type="PANTHER" id="PTHR12151">
    <property type="entry name" value="ELECTRON TRANSPORT PROTIN SCO1/SENC FAMILY MEMBER"/>
    <property type="match status" value="1"/>
</dbReference>
<sequence length="214" mass="24564">MKSNRIKLNIILIFVFIAVVMFLFVNKLTTPRTLDKNELLINGLFMFDQPKKISDFSFLTSNEVTFTKASLQDKWTLMYFGFANCPEECPVTMYEMSKLLGVLKDKNYPLEDKQWVLVTIDPERDTAESIDKYAKGFAEEFIGVRGSRPMLLNLATQLAVNNVMPSHKHMDHSHLDNHVNNIILINPDAEFAGFFRPPFTTPRLSLTYQSVTSN</sequence>
<feature type="transmembrane region" description="Helical" evidence="4">
    <location>
        <begin position="6"/>
        <end position="25"/>
    </location>
</feature>
<dbReference type="EMBL" id="JACETM010000004">
    <property type="protein sequence ID" value="MBA4723742.1"/>
    <property type="molecule type" value="Genomic_DNA"/>
</dbReference>
<reference evidence="5 6" key="1">
    <citation type="submission" date="2020-06" db="EMBL/GenBank/DDBJ databases">
        <title>Dysbiosis in marine aquaculture revealed through microbiome analysis: reverse ecology for environmental sustainability.</title>
        <authorList>
            <person name="Haro-Moreno J.M."/>
            <person name="Coutinho F.H."/>
            <person name="Zaragoza-Solas A."/>
            <person name="Picazo A."/>
            <person name="Almagro-Moreno S."/>
            <person name="Lopez-Perez M."/>
        </authorList>
    </citation>
    <scope>NUCLEOTIDE SEQUENCE [LARGE SCALE GENOMIC DNA]</scope>
    <source>
        <strain evidence="5">MCMED-G42</strain>
    </source>
</reference>
<keyword evidence="4" id="KW-0472">Membrane</keyword>
<dbReference type="GO" id="GO:0046872">
    <property type="term" value="F:metal ion binding"/>
    <property type="evidence" value="ECO:0007669"/>
    <property type="project" value="UniProtKB-KW"/>
</dbReference>
<dbReference type="PANTHER" id="PTHR12151:SF25">
    <property type="entry name" value="LINALOOL DEHYDRATASE_ISOMERASE DOMAIN-CONTAINING PROTEIN"/>
    <property type="match status" value="1"/>
</dbReference>
<name>A0A838YME4_9GAMM</name>
<evidence type="ECO:0000256" key="3">
    <source>
        <dbReference type="PIRSR" id="PIRSR603782-2"/>
    </source>
</evidence>
<feature type="disulfide bond" description="Redox-active" evidence="3">
    <location>
        <begin position="85"/>
        <end position="89"/>
    </location>
</feature>
<dbReference type="InterPro" id="IPR003782">
    <property type="entry name" value="SCO1/SenC"/>
</dbReference>
<accession>A0A838YME4</accession>
<comment type="caution">
    <text evidence="5">The sequence shown here is derived from an EMBL/GenBank/DDBJ whole genome shotgun (WGS) entry which is preliminary data.</text>
</comment>
<feature type="binding site" evidence="2">
    <location>
        <position position="85"/>
    </location>
    <ligand>
        <name>Cu cation</name>
        <dbReference type="ChEBI" id="CHEBI:23378"/>
    </ligand>
</feature>
<keyword evidence="2" id="KW-0186">Copper</keyword>
<protein>
    <submittedName>
        <fullName evidence="5">SCO family protein</fullName>
    </submittedName>
</protein>
<comment type="similarity">
    <text evidence="1">Belongs to the SCO1/2 family.</text>
</comment>
<dbReference type="SUPFAM" id="SSF52833">
    <property type="entry name" value="Thioredoxin-like"/>
    <property type="match status" value="1"/>
</dbReference>
<keyword evidence="3" id="KW-1015">Disulfide bond</keyword>
<dbReference type="InterPro" id="IPR036249">
    <property type="entry name" value="Thioredoxin-like_sf"/>
</dbReference>
<evidence type="ECO:0000256" key="2">
    <source>
        <dbReference type="PIRSR" id="PIRSR603782-1"/>
    </source>
</evidence>
<evidence type="ECO:0000256" key="4">
    <source>
        <dbReference type="SAM" id="Phobius"/>
    </source>
</evidence>
<feature type="binding site" evidence="2">
    <location>
        <position position="89"/>
    </location>
    <ligand>
        <name>Cu cation</name>
        <dbReference type="ChEBI" id="CHEBI:23378"/>
    </ligand>
</feature>
<proteinExistence type="inferred from homology"/>
<dbReference type="CDD" id="cd02968">
    <property type="entry name" value="SCO"/>
    <property type="match status" value="1"/>
</dbReference>
<evidence type="ECO:0000313" key="5">
    <source>
        <dbReference type="EMBL" id="MBA4723742.1"/>
    </source>
</evidence>
<organism evidence="5 6">
    <name type="scientific">SAR86 cluster bacterium</name>
    <dbReference type="NCBI Taxonomy" id="2030880"/>
    <lineage>
        <taxon>Bacteria</taxon>
        <taxon>Pseudomonadati</taxon>
        <taxon>Pseudomonadota</taxon>
        <taxon>Gammaproteobacteria</taxon>
        <taxon>SAR86 cluster</taxon>
    </lineage>
</organism>